<dbReference type="CDD" id="cd17358">
    <property type="entry name" value="MFS_GLUT6_8_Class3_like"/>
    <property type="match status" value="1"/>
</dbReference>
<dbReference type="VEuPathDB" id="VectorBase:ADAR2_002588"/>
<dbReference type="SUPFAM" id="SSF103473">
    <property type="entry name" value="MFS general substrate transporter"/>
    <property type="match status" value="2"/>
</dbReference>
<reference evidence="11" key="3">
    <citation type="journal article" date="2013" name="Nucleic Acids Res.">
        <title>The genome of Anopheles darlingi, the main neotropical malaria vector.</title>
        <authorList>
            <person name="Marinotti O."/>
            <person name="Cerqueira G.C."/>
            <person name="de Almeida L.G."/>
            <person name="Ferro M.I."/>
            <person name="Loreto E.L."/>
            <person name="Zaha A."/>
            <person name="Teixeira S.M."/>
            <person name="Wespiser A.R."/>
            <person name="Almeida E Silva A."/>
            <person name="Schlindwein A.D."/>
            <person name="Pacheco A.C."/>
            <person name="Silva A.L."/>
            <person name="Graveley B.R."/>
            <person name="Walenz B.P."/>
            <person name="Lima Bde A."/>
            <person name="Ribeiro C.A."/>
            <person name="Nunes-Silva C.G."/>
            <person name="de Carvalho C.R."/>
            <person name="Soares C.M."/>
            <person name="de Menezes C.B."/>
            <person name="Matiolli C."/>
            <person name="Caffrey D."/>
            <person name="Araujo D.A."/>
            <person name="de Oliveira D.M."/>
            <person name="Golenbock D."/>
            <person name="Grisard E.C."/>
            <person name="Fantinatti-Garboggini F."/>
            <person name="de Carvalho F.M."/>
            <person name="Barcellos F.G."/>
            <person name="Prosdocimi F."/>
            <person name="May G."/>
            <person name="Azevedo Junior G.M."/>
            <person name="Guimaraes G.M."/>
            <person name="Goldman G.H."/>
            <person name="Padilha I.Q."/>
            <person name="Batista Jda S."/>
            <person name="Ferro J.A."/>
            <person name="Ribeiro J.M."/>
            <person name="Fietto J.L."/>
            <person name="Dabbas K.M."/>
            <person name="Cerdeira L."/>
            <person name="Agnez-Lima L.F."/>
            <person name="Brocchi M."/>
            <person name="de Carvalho M.O."/>
            <person name="Teixeira Mde M."/>
            <person name="Diniz Maia Mde M."/>
            <person name="Goldman M.H."/>
            <person name="Cruz Schneider M.P."/>
            <person name="Felipe M.S."/>
            <person name="Hungria M."/>
            <person name="Nicolas M.F."/>
            <person name="Pereira M."/>
            <person name="Montes M.A."/>
            <person name="Cantao M.E."/>
            <person name="Vincentz M."/>
            <person name="Rafael M.S."/>
            <person name="Silverman N."/>
            <person name="Stoco P.H."/>
            <person name="Souza R.C."/>
            <person name="Vicentini R."/>
            <person name="Gazzinelli R.T."/>
            <person name="Neves Rde O."/>
            <person name="Silva R."/>
            <person name="Astolfi-Filho S."/>
            <person name="Maciel T.E."/>
            <person name="Urmenyi T.P."/>
            <person name="Tadei W.P."/>
            <person name="Camargo E.P."/>
            <person name="de Vasconcelos A.T."/>
        </authorList>
    </citation>
    <scope>NUCLEOTIDE SEQUENCE</scope>
</reference>
<feature type="transmembrane region" description="Helical" evidence="9">
    <location>
        <begin position="1027"/>
        <end position="1048"/>
    </location>
</feature>
<dbReference type="InParanoid" id="W5J817"/>
<evidence type="ECO:0000256" key="1">
    <source>
        <dbReference type="ARBA" id="ARBA00004651"/>
    </source>
</evidence>
<feature type="transmembrane region" description="Helical" evidence="9">
    <location>
        <begin position="466"/>
        <end position="491"/>
    </location>
</feature>
<protein>
    <submittedName>
        <fullName evidence="11">Sugar transporter</fullName>
    </submittedName>
</protein>
<feature type="transmembrane region" description="Helical" evidence="9">
    <location>
        <begin position="688"/>
        <end position="708"/>
    </location>
</feature>
<keyword evidence="11" id="KW-0762">Sugar transport</keyword>
<feature type="transmembrane region" description="Helical" evidence="9">
    <location>
        <begin position="717"/>
        <end position="734"/>
    </location>
</feature>
<dbReference type="PROSITE" id="PS00216">
    <property type="entry name" value="SUGAR_TRANSPORT_1"/>
    <property type="match status" value="1"/>
</dbReference>
<dbReference type="InterPro" id="IPR050549">
    <property type="entry name" value="MFS_Trehalose_Transporter"/>
</dbReference>
<keyword evidence="5 9" id="KW-0472">Membrane</keyword>
<dbReference type="PROSITE" id="PS50850">
    <property type="entry name" value="MFS"/>
    <property type="match status" value="2"/>
</dbReference>
<evidence type="ECO:0000256" key="5">
    <source>
        <dbReference type="ARBA" id="ARBA00023136"/>
    </source>
</evidence>
<evidence type="ECO:0000256" key="8">
    <source>
        <dbReference type="SAM" id="MobiDB-lite"/>
    </source>
</evidence>
<dbReference type="PANTHER" id="PTHR48021:SF89">
    <property type="entry name" value="FI02132P-RELATED"/>
    <property type="match status" value="1"/>
</dbReference>
<feature type="transmembrane region" description="Helical" evidence="9">
    <location>
        <begin position="740"/>
        <end position="759"/>
    </location>
</feature>
<dbReference type="NCBIfam" id="TIGR00879">
    <property type="entry name" value="SP"/>
    <property type="match status" value="2"/>
</dbReference>
<feature type="transmembrane region" description="Helical" evidence="9">
    <location>
        <begin position="407"/>
        <end position="427"/>
    </location>
</feature>
<keyword evidence="7" id="KW-0175">Coiled coil</keyword>
<feature type="transmembrane region" description="Helical" evidence="9">
    <location>
        <begin position="503"/>
        <end position="522"/>
    </location>
</feature>
<comment type="caution">
    <text evidence="11">The sequence shown here is derived from an EMBL/GenBank/DDBJ whole genome shotgun (WGS) entry which is preliminary data.</text>
</comment>
<dbReference type="eggNOG" id="KOG0254">
    <property type="taxonomic scope" value="Eukaryota"/>
</dbReference>
<evidence type="ECO:0000313" key="11">
    <source>
        <dbReference type="EMBL" id="ETN58924.1"/>
    </source>
</evidence>
<dbReference type="InterPro" id="IPR005829">
    <property type="entry name" value="Sugar_transporter_CS"/>
</dbReference>
<dbReference type="FunFam" id="1.20.1250.20:FF:000249">
    <property type="entry name" value="facilitated trehalose transporter Tret1"/>
    <property type="match status" value="2"/>
</dbReference>
<reference evidence="11" key="2">
    <citation type="submission" date="2010-05" db="EMBL/GenBank/DDBJ databases">
        <authorList>
            <person name="Almeida L.G."/>
            <person name="Nicolas M.F."/>
            <person name="Souza R.C."/>
            <person name="Vasconcelos A.T.R."/>
        </authorList>
    </citation>
    <scope>NUCLEOTIDE SEQUENCE</scope>
</reference>
<dbReference type="PANTHER" id="PTHR48021">
    <property type="match status" value="1"/>
</dbReference>
<gene>
    <name evidence="11" type="ORF">AND_009471</name>
</gene>
<dbReference type="Gene3D" id="1.20.1250.20">
    <property type="entry name" value="MFS general substrate transporter like domains"/>
    <property type="match status" value="2"/>
</dbReference>
<feature type="compositionally biased region" description="Basic and acidic residues" evidence="8">
    <location>
        <begin position="32"/>
        <end position="46"/>
    </location>
</feature>
<dbReference type="InterPro" id="IPR020846">
    <property type="entry name" value="MFS_dom"/>
</dbReference>
<feature type="domain" description="Major facilitator superfamily (MFS) profile" evidence="10">
    <location>
        <begin position="120"/>
        <end position="557"/>
    </location>
</feature>
<feature type="coiled-coil region" evidence="7">
    <location>
        <begin position="851"/>
        <end position="878"/>
    </location>
</feature>
<feature type="transmembrane region" description="Helical" evidence="9">
    <location>
        <begin position="806"/>
        <end position="827"/>
    </location>
</feature>
<feature type="region of interest" description="Disordered" evidence="8">
    <location>
        <begin position="32"/>
        <end position="53"/>
    </location>
</feature>
<feature type="domain" description="Major facilitator superfamily (MFS) profile" evidence="10">
    <location>
        <begin position="647"/>
        <end position="1083"/>
    </location>
</feature>
<feature type="transmembrane region" description="Helical" evidence="9">
    <location>
        <begin position="964"/>
        <end position="985"/>
    </location>
</feature>
<dbReference type="PRINTS" id="PR00171">
    <property type="entry name" value="SUGRTRNSPORT"/>
</dbReference>
<feature type="transmembrane region" description="Helical" evidence="9">
    <location>
        <begin position="780"/>
        <end position="800"/>
    </location>
</feature>
<evidence type="ECO:0000256" key="9">
    <source>
        <dbReference type="SAM" id="Phobius"/>
    </source>
</evidence>
<reference evidence="11" key="1">
    <citation type="journal article" date="2010" name="BMC Genomics">
        <title>Combination of measures distinguishes pre-miRNAs from other stem-loops in the genome of the newly sequenced Anopheles darlingi.</title>
        <authorList>
            <person name="Mendes N.D."/>
            <person name="Freitas A.T."/>
            <person name="Vasconcelos A.T."/>
            <person name="Sagot M.F."/>
        </authorList>
    </citation>
    <scope>NUCLEOTIDE SEQUENCE</scope>
</reference>
<evidence type="ECO:0000256" key="4">
    <source>
        <dbReference type="ARBA" id="ARBA00022989"/>
    </source>
</evidence>
<dbReference type="HOGENOM" id="CLU_312456_0_0_1"/>
<keyword evidence="2" id="KW-1003">Cell membrane</keyword>
<feature type="transmembrane region" description="Helical" evidence="9">
    <location>
        <begin position="933"/>
        <end position="952"/>
    </location>
</feature>
<keyword evidence="3 9" id="KW-0812">Transmembrane</keyword>
<feature type="transmembrane region" description="Helical" evidence="9">
    <location>
        <begin position="253"/>
        <end position="273"/>
    </location>
</feature>
<dbReference type="InterPro" id="IPR003663">
    <property type="entry name" value="Sugar/inositol_transpt"/>
</dbReference>
<feature type="transmembrane region" description="Helical" evidence="9">
    <location>
        <begin position="218"/>
        <end position="241"/>
    </location>
</feature>
<dbReference type="InterPro" id="IPR044775">
    <property type="entry name" value="MFS_ERD6/Tret1-like"/>
</dbReference>
<evidence type="ECO:0000256" key="6">
    <source>
        <dbReference type="ARBA" id="ARBA00023180"/>
    </source>
</evidence>
<evidence type="ECO:0000256" key="2">
    <source>
        <dbReference type="ARBA" id="ARBA00022475"/>
    </source>
</evidence>
<feature type="transmembrane region" description="Helical" evidence="9">
    <location>
        <begin position="991"/>
        <end position="1015"/>
    </location>
</feature>
<feature type="transmembrane region" description="Helical" evidence="9">
    <location>
        <begin position="439"/>
        <end position="460"/>
    </location>
</feature>
<keyword evidence="4 9" id="KW-1133">Transmembrane helix</keyword>
<dbReference type="OMA" id="SGFFTHW"/>
<dbReference type="GO" id="GO:0051119">
    <property type="term" value="F:sugar transmembrane transporter activity"/>
    <property type="evidence" value="ECO:0007669"/>
    <property type="project" value="InterPro"/>
</dbReference>
<keyword evidence="11" id="KW-0813">Transport</keyword>
<proteinExistence type="predicted"/>
<feature type="transmembrane region" description="Helical" evidence="9">
    <location>
        <begin position="193"/>
        <end position="212"/>
    </location>
</feature>
<keyword evidence="6" id="KW-0325">Glycoprotein</keyword>
<sequence>MINDLHQHLPTIPIPPSSGLRCKIMGNNKMTDEEHHQHADDQREPSSLDESEQLTTSNLHYVQPPCGLSLIGEKQWGAPGVNHRTESDGLRDDRVYDKNGTTIIITKSLHAKGTRMQLLMSILANLTVLSSGMGLGYSAITLHALTSKDNPMQMDSSQASWFASISSIACPLGGLISGYLLDRIGRKKTLMLINVLSIVSWTMIAVCSRTNFDQMYTQILTARVIIGIVIGLVSAPASIYSAEIATPKLRGRLTVLTSLMIAVGILVIYSMGYCVPDDFRLVAAMAAGICVVSLLLLFIMPESPAWLMSKHREEEAERSLKTIRGFGAYQKQYIPEVQQELMRLRDNVQAQRRAGKESFARLLRQPQVYKPLGIIVGFFGFQQFSGIFVIVVYAAKVSAEASVTLDPFLCTVLIGVTRVIATLLVAYILDTLGRKPPSIFSGIGMLVCMFGLAACIYFPLIEGLRWIPTVLILTYIFTSTLGFLTMPFSMLAELFPQNVRGPASGVTVFFTYLMSFFTIKLYPTMVELVGSSNVFIFFGLMSLLGVLYVHYFVPETKGKSLQEIEDYFRGVSHCSTPSQQVEEEDVSSLSAQSVDEGTNSGWVDKMSGKDADEMEVALKEQSPSKTANNKMVLTELTRKAAIKQIVMAVVANITIISSGMGIGFPSIAMIELTNSTSSVVLSESNATWFASITSIMCPFGGLLSGYLLDRIGRKKTLYFINFISVVSWAIMSFASRTDSTVLFIQLIVARIIIGIAIGLSSTPASVYAAEVAHPNLRGRLTLLTAFCTAIGMLCIYTLGYVFKNDWRFVCMICGIFTVVSLLTVIPLPESPSWLVSKKRMEKAERCLKVVRAIKEDNNPEIRAELDALEDNIARFRASQTKKSKIEQLKKPEVYKPLAIMCTFFFFQQFTGIFVIIVYAASFSIEAGVAIDPFLSAVFVGLTRVVTTVLMSFISDKFGRRPPALFSGFGMACCMFGLAYFAVHPVKGTSLSWIPTVLLVAFIFTATLGFLTLPFSMNAEVYPTKIRGFASGLTIFFGYTMSFIIIKVYPSLVESIGNANVFIMFGSLSLLGIAFVYFFLPETKGRTLEDIENRFRGVKQSRAEVEMKTILKPS</sequence>
<dbReference type="InterPro" id="IPR036259">
    <property type="entry name" value="MFS_trans_sf"/>
</dbReference>
<dbReference type="EMBL" id="ADMH02002110">
    <property type="protein sequence ID" value="ETN58924.1"/>
    <property type="molecule type" value="Genomic_DNA"/>
</dbReference>
<feature type="transmembrane region" description="Helical" evidence="9">
    <location>
        <begin position="534"/>
        <end position="553"/>
    </location>
</feature>
<organism evidence="11">
    <name type="scientific">Anopheles darlingi</name>
    <name type="common">Mosquito</name>
    <dbReference type="NCBI Taxonomy" id="43151"/>
    <lineage>
        <taxon>Eukaryota</taxon>
        <taxon>Metazoa</taxon>
        <taxon>Ecdysozoa</taxon>
        <taxon>Arthropoda</taxon>
        <taxon>Hexapoda</taxon>
        <taxon>Insecta</taxon>
        <taxon>Pterygota</taxon>
        <taxon>Neoptera</taxon>
        <taxon>Endopterygota</taxon>
        <taxon>Diptera</taxon>
        <taxon>Nematocera</taxon>
        <taxon>Culicoidea</taxon>
        <taxon>Culicidae</taxon>
        <taxon>Anophelinae</taxon>
        <taxon>Anopheles</taxon>
    </lineage>
</organism>
<dbReference type="AlphaFoldDB" id="W5J817"/>
<feature type="transmembrane region" description="Helical" evidence="9">
    <location>
        <begin position="118"/>
        <end position="140"/>
    </location>
</feature>
<feature type="transmembrane region" description="Helical" evidence="9">
    <location>
        <begin position="160"/>
        <end position="181"/>
    </location>
</feature>
<feature type="transmembrane region" description="Helical" evidence="9">
    <location>
        <begin position="645"/>
        <end position="668"/>
    </location>
</feature>
<name>W5J817_ANODA</name>
<feature type="transmembrane region" description="Helical" evidence="9">
    <location>
        <begin position="1060"/>
        <end position="1079"/>
    </location>
</feature>
<dbReference type="PROSITE" id="PS00217">
    <property type="entry name" value="SUGAR_TRANSPORT_2"/>
    <property type="match status" value="1"/>
</dbReference>
<feature type="transmembrane region" description="Helical" evidence="9">
    <location>
        <begin position="372"/>
        <end position="395"/>
    </location>
</feature>
<dbReference type="Pfam" id="PF00083">
    <property type="entry name" value="Sugar_tr"/>
    <property type="match status" value="2"/>
</dbReference>
<dbReference type="VEuPathDB" id="VectorBase:ADAC009471"/>
<comment type="subcellular location">
    <subcellularLocation>
        <location evidence="1">Cell membrane</location>
        <topology evidence="1">Multi-pass membrane protein</topology>
    </subcellularLocation>
</comment>
<dbReference type="GO" id="GO:0005886">
    <property type="term" value="C:plasma membrane"/>
    <property type="evidence" value="ECO:0007669"/>
    <property type="project" value="UniProtKB-SubCell"/>
</dbReference>
<dbReference type="InterPro" id="IPR005828">
    <property type="entry name" value="MFS_sugar_transport-like"/>
</dbReference>
<evidence type="ECO:0000256" key="7">
    <source>
        <dbReference type="SAM" id="Coils"/>
    </source>
</evidence>
<feature type="transmembrane region" description="Helical" evidence="9">
    <location>
        <begin position="897"/>
        <end position="921"/>
    </location>
</feature>
<accession>W5J817</accession>
<dbReference type="STRING" id="43151.W5J817"/>
<feature type="transmembrane region" description="Helical" evidence="9">
    <location>
        <begin position="279"/>
        <end position="300"/>
    </location>
</feature>
<evidence type="ECO:0000259" key="10">
    <source>
        <dbReference type="PROSITE" id="PS50850"/>
    </source>
</evidence>
<evidence type="ECO:0000256" key="3">
    <source>
        <dbReference type="ARBA" id="ARBA00022692"/>
    </source>
</evidence>